<evidence type="ECO:0008006" key="4">
    <source>
        <dbReference type="Google" id="ProtNLM"/>
    </source>
</evidence>
<dbReference type="RefSeq" id="XP_008614337.1">
    <property type="nucleotide sequence ID" value="XM_008616115.1"/>
</dbReference>
<dbReference type="AlphaFoldDB" id="T0QCH5"/>
<dbReference type="VEuPathDB" id="FungiDB:SDRG_10140"/>
<accession>T0QCH5</accession>
<gene>
    <name evidence="2" type="ORF">SDRG_10140</name>
</gene>
<dbReference type="InParanoid" id="T0QCH5"/>
<organism evidence="2 3">
    <name type="scientific">Saprolegnia diclina (strain VS20)</name>
    <dbReference type="NCBI Taxonomy" id="1156394"/>
    <lineage>
        <taxon>Eukaryota</taxon>
        <taxon>Sar</taxon>
        <taxon>Stramenopiles</taxon>
        <taxon>Oomycota</taxon>
        <taxon>Saprolegniomycetes</taxon>
        <taxon>Saprolegniales</taxon>
        <taxon>Saprolegniaceae</taxon>
        <taxon>Saprolegnia</taxon>
    </lineage>
</organism>
<dbReference type="OMA" id="ENVVETH"/>
<feature type="region of interest" description="Disordered" evidence="1">
    <location>
        <begin position="448"/>
        <end position="479"/>
    </location>
</feature>
<dbReference type="GeneID" id="19950867"/>
<evidence type="ECO:0000313" key="2">
    <source>
        <dbReference type="EMBL" id="EQC32396.1"/>
    </source>
</evidence>
<feature type="region of interest" description="Disordered" evidence="1">
    <location>
        <begin position="292"/>
        <end position="315"/>
    </location>
</feature>
<dbReference type="EMBL" id="JH767164">
    <property type="protein sequence ID" value="EQC32396.1"/>
    <property type="molecule type" value="Genomic_DNA"/>
</dbReference>
<proteinExistence type="predicted"/>
<keyword evidence="3" id="KW-1185">Reference proteome</keyword>
<reference evidence="2 3" key="1">
    <citation type="submission" date="2012-04" db="EMBL/GenBank/DDBJ databases">
        <title>The Genome Sequence of Saprolegnia declina VS20.</title>
        <authorList>
            <consortium name="The Broad Institute Genome Sequencing Platform"/>
            <person name="Russ C."/>
            <person name="Nusbaum C."/>
            <person name="Tyler B."/>
            <person name="van West P."/>
            <person name="Dieguez-Uribeondo J."/>
            <person name="de Bruijn I."/>
            <person name="Tripathy S."/>
            <person name="Jiang R."/>
            <person name="Young S.K."/>
            <person name="Zeng Q."/>
            <person name="Gargeya S."/>
            <person name="Fitzgerald M."/>
            <person name="Haas B."/>
            <person name="Abouelleil A."/>
            <person name="Alvarado L."/>
            <person name="Arachchi H.M."/>
            <person name="Berlin A."/>
            <person name="Chapman S.B."/>
            <person name="Goldberg J."/>
            <person name="Griggs A."/>
            <person name="Gujja S."/>
            <person name="Hansen M."/>
            <person name="Howarth C."/>
            <person name="Imamovic A."/>
            <person name="Larimer J."/>
            <person name="McCowen C."/>
            <person name="Montmayeur A."/>
            <person name="Murphy C."/>
            <person name="Neiman D."/>
            <person name="Pearson M."/>
            <person name="Priest M."/>
            <person name="Roberts A."/>
            <person name="Saif S."/>
            <person name="Shea T."/>
            <person name="Sisk P."/>
            <person name="Sykes S."/>
            <person name="Wortman J."/>
            <person name="Nusbaum C."/>
            <person name="Birren B."/>
        </authorList>
    </citation>
    <scope>NUCLEOTIDE SEQUENCE [LARGE SCALE GENOMIC DNA]</scope>
    <source>
        <strain evidence="2 3">VS20</strain>
    </source>
</reference>
<protein>
    <recommendedName>
        <fullName evidence="4">Myb-like domain-containing protein</fullName>
    </recommendedName>
</protein>
<sequence length="621" mass="68575">MMAHRYAGPRLQDATGIAAWTTQFLDEAAAVGLDKYFTVDEYADAASAALRVSTAKRHLIVSKAEAMEPEVPYNGLSPSEHRRATQARQTRVQDRVAAALAKEALAIGARDRRAAERYLLSAVDPCWHATLAAECGPYAKWKRLLATPSTPLPHIPALLDAMSITIHSDEDWATFARRLDGPANTYVDSIVAMGVAAAQGDTNAIVYSHSVGEKLRCMLLAHAMPPGMLDDSYRNEAQWSYEAFQEDLQTQWARRTETHLEEDQEMLLDGGGASYSTDDADGQDATTAVTLHNTEDEPMSHDAASSPTHRRAKERKKKSKLKLYCAYCHSKKHSDASCFHLAIAYRDKIVREGYTRPRGVPIPLLSDDLVESKRRFCTYCHSTKHSDSVCLQLVDDVRSGSVRSGYADPDGQLMPTPARVKTDDESKKTPKPLDTIVPKLELLASSLPSTAPDDSIQVMEPNEDNHDAATMDEDDDEEDEDDDVVITHVQEARNNKWSAAECHHLVALVIELGSAWGAVVSRGIAEKTLLPSRTPYGAKNQYARLVERGFAQKAVRSAMFTPAELAFLRTTYAKYGNRFGAIFSEGQAQGFFVSRTVTDIKEKVYRKRAAWATAATSSKYS</sequence>
<dbReference type="OrthoDB" id="10441539at2759"/>
<evidence type="ECO:0000256" key="1">
    <source>
        <dbReference type="SAM" id="MobiDB-lite"/>
    </source>
</evidence>
<feature type="region of interest" description="Disordered" evidence="1">
    <location>
        <begin position="402"/>
        <end position="432"/>
    </location>
</feature>
<dbReference type="Proteomes" id="UP000030762">
    <property type="component" value="Unassembled WGS sequence"/>
</dbReference>
<evidence type="ECO:0000313" key="3">
    <source>
        <dbReference type="Proteomes" id="UP000030762"/>
    </source>
</evidence>
<feature type="compositionally biased region" description="Acidic residues" evidence="1">
    <location>
        <begin position="470"/>
        <end position="479"/>
    </location>
</feature>
<name>T0QCH5_SAPDV</name>